<dbReference type="InterPro" id="IPR044068">
    <property type="entry name" value="CB"/>
</dbReference>
<feature type="domain" description="Core-binding (CB)" evidence="11">
    <location>
        <begin position="18"/>
        <end position="109"/>
    </location>
</feature>
<evidence type="ECO:0000256" key="8">
    <source>
        <dbReference type="ARBA" id="ARBA00023306"/>
    </source>
</evidence>
<evidence type="ECO:0000313" key="13">
    <source>
        <dbReference type="Proteomes" id="UP000306544"/>
    </source>
</evidence>
<keyword evidence="3 9" id="KW-0132">Cell division</keyword>
<keyword evidence="4 9" id="KW-0159">Chromosome partition</keyword>
<keyword evidence="13" id="KW-1185">Reference proteome</keyword>
<feature type="active site" evidence="9">
    <location>
        <position position="281"/>
    </location>
</feature>
<evidence type="ECO:0000259" key="11">
    <source>
        <dbReference type="PROSITE" id="PS51900"/>
    </source>
</evidence>
<evidence type="ECO:0000256" key="4">
    <source>
        <dbReference type="ARBA" id="ARBA00022829"/>
    </source>
</evidence>
<dbReference type="CDD" id="cd00798">
    <property type="entry name" value="INT_XerDC_C"/>
    <property type="match status" value="1"/>
</dbReference>
<dbReference type="Proteomes" id="UP000306544">
    <property type="component" value="Unassembled WGS sequence"/>
</dbReference>
<gene>
    <name evidence="9" type="primary">xerC</name>
    <name evidence="12" type="ORF">FEF27_12090</name>
</gene>
<dbReference type="PANTHER" id="PTHR30349">
    <property type="entry name" value="PHAGE INTEGRASE-RELATED"/>
    <property type="match status" value="1"/>
</dbReference>
<dbReference type="GO" id="GO:0051301">
    <property type="term" value="P:cell division"/>
    <property type="evidence" value="ECO:0007669"/>
    <property type="project" value="UniProtKB-KW"/>
</dbReference>
<comment type="similarity">
    <text evidence="9">Belongs to the 'phage' integrase family. XerC subfamily.</text>
</comment>
<evidence type="ECO:0000256" key="6">
    <source>
        <dbReference type="ARBA" id="ARBA00023125"/>
    </source>
</evidence>
<keyword evidence="2 9" id="KW-0963">Cytoplasm</keyword>
<accession>A0A5R8ZZM2</accession>
<dbReference type="Pfam" id="PF00589">
    <property type="entry name" value="Phage_integrase"/>
    <property type="match status" value="1"/>
</dbReference>
<dbReference type="SUPFAM" id="SSF56349">
    <property type="entry name" value="DNA breaking-rejoining enzymes"/>
    <property type="match status" value="1"/>
</dbReference>
<evidence type="ECO:0000256" key="3">
    <source>
        <dbReference type="ARBA" id="ARBA00022618"/>
    </source>
</evidence>
<dbReference type="NCBIfam" id="NF001399">
    <property type="entry name" value="PRK00283.1"/>
    <property type="match status" value="1"/>
</dbReference>
<evidence type="ECO:0000259" key="10">
    <source>
        <dbReference type="PROSITE" id="PS51898"/>
    </source>
</evidence>
<evidence type="ECO:0000256" key="1">
    <source>
        <dbReference type="ARBA" id="ARBA00004496"/>
    </source>
</evidence>
<protein>
    <recommendedName>
        <fullName evidence="9">Tyrosine recombinase XerC</fullName>
    </recommendedName>
</protein>
<dbReference type="InterPro" id="IPR002104">
    <property type="entry name" value="Integrase_catalytic"/>
</dbReference>
<dbReference type="HAMAP" id="MF_01808">
    <property type="entry name" value="Recomb_XerC_XerD"/>
    <property type="match status" value="1"/>
</dbReference>
<evidence type="ECO:0000313" key="12">
    <source>
        <dbReference type="EMBL" id="TLP71869.1"/>
    </source>
</evidence>
<dbReference type="InterPro" id="IPR011010">
    <property type="entry name" value="DNA_brk_join_enz"/>
</dbReference>
<dbReference type="EMBL" id="VAWA01000024">
    <property type="protein sequence ID" value="TLP71869.1"/>
    <property type="molecule type" value="Genomic_DNA"/>
</dbReference>
<sequence length="333" mass="35682">MSASGGRRGSSREEAQAAALWPEVADYLTHLRIERGSSANTLASYERDLLRYAAYLGRRGVHAPSAVDSGHIADFLEAVTTGSDDGTPLAARSVARMLASVRGLHKYWAQEGRAGFDAASDVAAPALEQSLPKALPVDQVTRLVETPQRGEPLGLRDRALLEFLYATGARIGEAVALDVDDVHSLQASGDAGLVLVRVTGKGNKQRMVPLGRMAQKALGDYLTAGRPALVELSSARRRKGSPALFVNKLGGRLSRQSAWEMLKKTAQAAELTDAVSPHTLRHSCATHMLEAGADIRTVQELLGHSSVTTTQIYTKVTAETLQETYLTAHPRAL</sequence>
<dbReference type="Gene3D" id="1.10.443.10">
    <property type="entry name" value="Intergrase catalytic core"/>
    <property type="match status" value="1"/>
</dbReference>
<feature type="active site" evidence="9">
    <location>
        <position position="278"/>
    </location>
</feature>
<comment type="caution">
    <text evidence="12">The sequence shown here is derived from an EMBL/GenBank/DDBJ whole genome shotgun (WGS) entry which is preliminary data.</text>
</comment>
<dbReference type="GO" id="GO:0007059">
    <property type="term" value="P:chromosome segregation"/>
    <property type="evidence" value="ECO:0007669"/>
    <property type="project" value="UniProtKB-UniRule"/>
</dbReference>
<keyword evidence="8 9" id="KW-0131">Cell cycle</keyword>
<dbReference type="InterPro" id="IPR004107">
    <property type="entry name" value="Integrase_SAM-like_N"/>
</dbReference>
<dbReference type="SUPFAM" id="SSF47823">
    <property type="entry name" value="lambda integrase-like, N-terminal domain"/>
    <property type="match status" value="1"/>
</dbReference>
<dbReference type="RefSeq" id="WP_138171147.1">
    <property type="nucleotide sequence ID" value="NZ_VAWA01000024.1"/>
</dbReference>
<dbReference type="GO" id="GO:0006313">
    <property type="term" value="P:DNA transposition"/>
    <property type="evidence" value="ECO:0007669"/>
    <property type="project" value="UniProtKB-UniRule"/>
</dbReference>
<dbReference type="InterPro" id="IPR023009">
    <property type="entry name" value="Tyrosine_recombinase_XerC/XerD"/>
</dbReference>
<dbReference type="PANTHER" id="PTHR30349:SF81">
    <property type="entry name" value="TYROSINE RECOMBINASE XERC"/>
    <property type="match status" value="1"/>
</dbReference>
<dbReference type="PROSITE" id="PS51898">
    <property type="entry name" value="TYR_RECOMBINASE"/>
    <property type="match status" value="1"/>
</dbReference>
<dbReference type="GO" id="GO:0009037">
    <property type="term" value="F:tyrosine-based site-specific recombinase activity"/>
    <property type="evidence" value="ECO:0007669"/>
    <property type="project" value="UniProtKB-UniRule"/>
</dbReference>
<dbReference type="Pfam" id="PF02899">
    <property type="entry name" value="Phage_int_SAM_1"/>
    <property type="match status" value="1"/>
</dbReference>
<dbReference type="InterPro" id="IPR013762">
    <property type="entry name" value="Integrase-like_cat_sf"/>
</dbReference>
<comment type="subunit">
    <text evidence="9">Forms a cyclic heterotetrameric complex composed of two molecules of XerC and two molecules of XerD.</text>
</comment>
<feature type="active site" evidence="9">
    <location>
        <position position="170"/>
    </location>
</feature>
<dbReference type="InterPro" id="IPR050090">
    <property type="entry name" value="Tyrosine_recombinase_XerCD"/>
</dbReference>
<dbReference type="InterPro" id="IPR010998">
    <property type="entry name" value="Integrase_recombinase_N"/>
</dbReference>
<reference evidence="12 13" key="1">
    <citation type="submission" date="2019-05" db="EMBL/GenBank/DDBJ databases">
        <title>Nesterenkonia sp. GY239, isolated from the Southern Atlantic Ocean.</title>
        <authorList>
            <person name="Zhang G."/>
        </authorList>
    </citation>
    <scope>NUCLEOTIDE SEQUENCE [LARGE SCALE GENOMIC DNA]</scope>
    <source>
        <strain evidence="12 13">GY239</strain>
    </source>
</reference>
<evidence type="ECO:0000256" key="2">
    <source>
        <dbReference type="ARBA" id="ARBA00022490"/>
    </source>
</evidence>
<evidence type="ECO:0000256" key="5">
    <source>
        <dbReference type="ARBA" id="ARBA00022908"/>
    </source>
</evidence>
<dbReference type="OrthoDB" id="9801717at2"/>
<dbReference type="AlphaFoldDB" id="A0A5R8ZZM2"/>
<organism evidence="12 13">
    <name type="scientific">Nesterenkonia sphaerica</name>
    <dbReference type="NCBI Taxonomy" id="1804988"/>
    <lineage>
        <taxon>Bacteria</taxon>
        <taxon>Bacillati</taxon>
        <taxon>Actinomycetota</taxon>
        <taxon>Actinomycetes</taxon>
        <taxon>Micrococcales</taxon>
        <taxon>Micrococcaceae</taxon>
        <taxon>Nesterenkonia</taxon>
    </lineage>
</organism>
<dbReference type="GO" id="GO:0003677">
    <property type="term" value="F:DNA binding"/>
    <property type="evidence" value="ECO:0007669"/>
    <property type="project" value="UniProtKB-UniRule"/>
</dbReference>
<comment type="subcellular location">
    <subcellularLocation>
        <location evidence="1 9">Cytoplasm</location>
    </subcellularLocation>
</comment>
<feature type="active site" evidence="9">
    <location>
        <position position="201"/>
    </location>
</feature>
<feature type="active site" description="O-(3'-phospho-DNA)-tyrosine intermediate" evidence="9">
    <location>
        <position position="313"/>
    </location>
</feature>
<feature type="domain" description="Tyr recombinase" evidence="10">
    <location>
        <begin position="130"/>
        <end position="326"/>
    </location>
</feature>
<keyword evidence="5 9" id="KW-0229">DNA integration</keyword>
<name>A0A5R8ZZM2_9MICC</name>
<proteinExistence type="inferred from homology"/>
<dbReference type="Gene3D" id="1.10.150.130">
    <property type="match status" value="1"/>
</dbReference>
<keyword evidence="7 9" id="KW-0233">DNA recombination</keyword>
<feature type="active site" evidence="9">
    <location>
        <position position="304"/>
    </location>
</feature>
<evidence type="ECO:0000256" key="7">
    <source>
        <dbReference type="ARBA" id="ARBA00023172"/>
    </source>
</evidence>
<dbReference type="PROSITE" id="PS51900">
    <property type="entry name" value="CB"/>
    <property type="match status" value="1"/>
</dbReference>
<dbReference type="GO" id="GO:0005737">
    <property type="term" value="C:cytoplasm"/>
    <property type="evidence" value="ECO:0007669"/>
    <property type="project" value="UniProtKB-SubCell"/>
</dbReference>
<evidence type="ECO:0000256" key="9">
    <source>
        <dbReference type="HAMAP-Rule" id="MF_01808"/>
    </source>
</evidence>
<keyword evidence="6 9" id="KW-0238">DNA-binding</keyword>
<comment type="function">
    <text evidence="9">Site-specific tyrosine recombinase, which acts by catalyzing the cutting and rejoining of the recombining DNA molecules. The XerC-XerD complex is essential to convert dimers of the bacterial chromosome into monomers to permit their segregation at cell division. It also contributes to the segregational stability of plasmids.</text>
</comment>